<keyword evidence="7" id="KW-0528">Neurotoxin</keyword>
<dbReference type="Pfam" id="PF00023">
    <property type="entry name" value="Ank"/>
    <property type="match status" value="2"/>
</dbReference>
<keyword evidence="10 12" id="KW-0040">ANK repeat</keyword>
<keyword evidence="3" id="KW-0268">Exocytosis</keyword>
<feature type="repeat" description="ANK" evidence="12">
    <location>
        <begin position="599"/>
        <end position="631"/>
    </location>
</feature>
<dbReference type="AlphaFoldDB" id="A0AAV6USK8"/>
<protein>
    <submittedName>
        <fullName evidence="13">Uncharacterized protein</fullName>
    </submittedName>
</protein>
<dbReference type="GO" id="GO:0044231">
    <property type="term" value="C:host cell presynaptic membrane"/>
    <property type="evidence" value="ECO:0007669"/>
    <property type="project" value="UniProtKB-KW"/>
</dbReference>
<evidence type="ECO:0000313" key="14">
    <source>
        <dbReference type="Proteomes" id="UP000827092"/>
    </source>
</evidence>
<evidence type="ECO:0000256" key="12">
    <source>
        <dbReference type="PROSITE-ProRule" id="PRU00023"/>
    </source>
</evidence>
<feature type="repeat" description="ANK" evidence="12">
    <location>
        <begin position="434"/>
        <end position="466"/>
    </location>
</feature>
<dbReference type="InterPro" id="IPR002110">
    <property type="entry name" value="Ankyrin_rpt"/>
</dbReference>
<evidence type="ECO:0000256" key="6">
    <source>
        <dbReference type="ARBA" id="ARBA00022656"/>
    </source>
</evidence>
<dbReference type="PRINTS" id="PR01415">
    <property type="entry name" value="ANKYRIN"/>
</dbReference>
<proteinExistence type="predicted"/>
<feature type="repeat" description="ANK" evidence="12">
    <location>
        <begin position="504"/>
        <end position="531"/>
    </location>
</feature>
<dbReference type="GO" id="GO:0044218">
    <property type="term" value="C:other organism cell membrane"/>
    <property type="evidence" value="ECO:0007669"/>
    <property type="project" value="UniProtKB-KW"/>
</dbReference>
<comment type="caution">
    <text evidence="13">The sequence shown here is derived from an EMBL/GenBank/DDBJ whole genome shotgun (WGS) entry which is preliminary data.</text>
</comment>
<dbReference type="SMART" id="SM00248">
    <property type="entry name" value="ANK"/>
    <property type="match status" value="16"/>
</dbReference>
<dbReference type="Proteomes" id="UP000827092">
    <property type="component" value="Unassembled WGS sequence"/>
</dbReference>
<dbReference type="PROSITE" id="PS50088">
    <property type="entry name" value="ANK_REPEAT"/>
    <property type="match status" value="11"/>
</dbReference>
<sequence length="835" mass="92418">MAPTREYESSNDKFPMHYAARNGYILDIHELFDKGMSLNIRDSNNLTPLHYAAINGHLNVAKSLVAKNCDINIKAPDGSTSLLLAAQKSNKDIVGLLIDAGADIGGCNKQKWTLLHFACHKGWRDIVKTIVANKNNNFIRCKDIDVNVVKSKGTNDNVVRSKNIDVNVIKSKDTNDNVVRSKNIDVIVAKSKDINISTNKVIDVFIGTEKRNCSTNKTKNGAISKAINGVINKAENGATCESINGATCESINGATSKAINGATSKAMNGATSKAINGATSKAINGATSKDIDINAAMSRAIDIKIAASKAIDVTVARSKNIVLSKMININAVTSKGDTPLSLAVEKRHKEIVQLLVQGGADVQSPIKGDWTLLHYACCRGWTDLVKTLLDMKCDPNLKLKNGVTPAMLAADFKNMGVLNLLLEYGADKTCVSDNKWTLLHYAACRGLLEVVQTFVEDKFDIDVKTSSGSTPLLLAMDWHCMDIVQLLIDSGADVECCDMECGLLHYAAKRGNMDLVKLFVRRKLNLNVMTFNKLTPVLIAASHGQKDVVQLLVNHGADLTQYTSDGWNAFHYACRRGWVDIVKSMMNYESFNINVTTDAGETPLLLALRYRNADIVELLVQAGADIYCCDNNKWNLLHYASLVKWPPVVELIVKEKKININAKTSEGSTPLHIASYPLNRKNVELLLKAGADCNIKNNENKTPLYHSISHSSSPQVIDMFLNYGACIDSITYYKIWELTKFKDHFLRDVNLCTQAIVNKFDNEDLPKLYKIPGIREQLPSMKKLKLKHNKNIVWDIEKFVHYEIQSKGHCNVLDMRPSVLKMLSVKSIINYYHSI</sequence>
<feature type="repeat" description="ANK" evidence="12">
    <location>
        <begin position="77"/>
        <end position="109"/>
    </location>
</feature>
<keyword evidence="14" id="KW-1185">Reference proteome</keyword>
<feature type="repeat" description="ANK" evidence="12">
    <location>
        <begin position="401"/>
        <end position="433"/>
    </location>
</feature>
<dbReference type="Pfam" id="PF12796">
    <property type="entry name" value="Ank_2"/>
    <property type="match status" value="5"/>
</dbReference>
<reference evidence="13 14" key="1">
    <citation type="journal article" date="2022" name="Nat. Ecol. Evol.">
        <title>A masculinizing supergene underlies an exaggerated male reproductive morph in a spider.</title>
        <authorList>
            <person name="Hendrickx F."/>
            <person name="De Corte Z."/>
            <person name="Sonet G."/>
            <person name="Van Belleghem S.M."/>
            <person name="Kostlbacher S."/>
            <person name="Vangestel C."/>
        </authorList>
    </citation>
    <scope>NUCLEOTIDE SEQUENCE [LARGE SCALE GENOMIC DNA]</scope>
    <source>
        <tissue evidence="13">Whole body</tissue>
    </source>
</reference>
<name>A0AAV6USK8_9ARAC</name>
<evidence type="ECO:0000256" key="10">
    <source>
        <dbReference type="ARBA" id="ARBA00023043"/>
    </source>
</evidence>
<evidence type="ECO:0000256" key="5">
    <source>
        <dbReference type="ARBA" id="ARBA00022537"/>
    </source>
</evidence>
<keyword evidence="4" id="KW-0964">Secreted</keyword>
<evidence type="ECO:0000256" key="8">
    <source>
        <dbReference type="ARBA" id="ARBA00022737"/>
    </source>
</evidence>
<evidence type="ECO:0000313" key="13">
    <source>
        <dbReference type="EMBL" id="KAG8187296.1"/>
    </source>
</evidence>
<evidence type="ECO:0000256" key="1">
    <source>
        <dbReference type="ARBA" id="ARBA00004175"/>
    </source>
</evidence>
<keyword evidence="8" id="KW-0677">Repeat</keyword>
<feature type="repeat" description="ANK" evidence="12">
    <location>
        <begin position="532"/>
        <end position="564"/>
    </location>
</feature>
<dbReference type="EMBL" id="JAFNEN010000274">
    <property type="protein sequence ID" value="KAG8187296.1"/>
    <property type="molecule type" value="Genomic_DNA"/>
</dbReference>
<evidence type="ECO:0000256" key="7">
    <source>
        <dbReference type="ARBA" id="ARBA00022699"/>
    </source>
</evidence>
<feature type="repeat" description="ANK" evidence="12">
    <location>
        <begin position="44"/>
        <end position="76"/>
    </location>
</feature>
<gene>
    <name evidence="13" type="ORF">JTE90_011669</name>
</gene>
<dbReference type="GO" id="GO:0005576">
    <property type="term" value="C:extracellular region"/>
    <property type="evidence" value="ECO:0007669"/>
    <property type="project" value="UniProtKB-SubCell"/>
</dbReference>
<evidence type="ECO:0000256" key="3">
    <source>
        <dbReference type="ARBA" id="ARBA00022483"/>
    </source>
</evidence>
<dbReference type="SUPFAM" id="SSF48403">
    <property type="entry name" value="Ankyrin repeat"/>
    <property type="match status" value="3"/>
</dbReference>
<comment type="subcellular location">
    <subcellularLocation>
        <location evidence="2">Secreted</location>
    </subcellularLocation>
    <subcellularLocation>
        <location evidence="1">Target cell membrane</location>
    </subcellularLocation>
</comment>
<dbReference type="GO" id="GO:0090729">
    <property type="term" value="F:toxin activity"/>
    <property type="evidence" value="ECO:0007669"/>
    <property type="project" value="UniProtKB-KW"/>
</dbReference>
<dbReference type="GO" id="GO:0006887">
    <property type="term" value="P:exocytosis"/>
    <property type="evidence" value="ECO:0007669"/>
    <property type="project" value="UniProtKB-KW"/>
</dbReference>
<dbReference type="PANTHER" id="PTHR24126">
    <property type="entry name" value="ANKYRIN REPEAT, PH AND SEC7 DOMAIN CONTAINING PROTEIN SECG-RELATED"/>
    <property type="match status" value="1"/>
</dbReference>
<evidence type="ECO:0000256" key="11">
    <source>
        <dbReference type="ARBA" id="ARBA00023298"/>
    </source>
</evidence>
<evidence type="ECO:0000256" key="2">
    <source>
        <dbReference type="ARBA" id="ARBA00004613"/>
    </source>
</evidence>
<dbReference type="PROSITE" id="PS50297">
    <property type="entry name" value="ANK_REP_REGION"/>
    <property type="match status" value="8"/>
</dbReference>
<keyword evidence="5" id="KW-1052">Target cell membrane</keyword>
<feature type="repeat" description="ANK" evidence="12">
    <location>
        <begin position="467"/>
        <end position="499"/>
    </location>
</feature>
<keyword evidence="9" id="KW-0638">Presynaptic neurotoxin</keyword>
<feature type="repeat" description="ANK" evidence="12">
    <location>
        <begin position="335"/>
        <end position="367"/>
    </location>
</feature>
<organism evidence="13 14">
    <name type="scientific">Oedothorax gibbosus</name>
    <dbReference type="NCBI Taxonomy" id="931172"/>
    <lineage>
        <taxon>Eukaryota</taxon>
        <taxon>Metazoa</taxon>
        <taxon>Ecdysozoa</taxon>
        <taxon>Arthropoda</taxon>
        <taxon>Chelicerata</taxon>
        <taxon>Arachnida</taxon>
        <taxon>Araneae</taxon>
        <taxon>Araneomorphae</taxon>
        <taxon>Entelegynae</taxon>
        <taxon>Araneoidea</taxon>
        <taxon>Linyphiidae</taxon>
        <taxon>Erigoninae</taxon>
        <taxon>Oedothorax</taxon>
    </lineage>
</organism>
<feature type="repeat" description="ANK" evidence="12">
    <location>
        <begin position="11"/>
        <end position="43"/>
    </location>
</feature>
<keyword evidence="11" id="KW-0472">Membrane</keyword>
<dbReference type="Pfam" id="PF13637">
    <property type="entry name" value="Ank_4"/>
    <property type="match status" value="1"/>
</dbReference>
<dbReference type="Gene3D" id="1.25.40.20">
    <property type="entry name" value="Ankyrin repeat-containing domain"/>
    <property type="match status" value="3"/>
</dbReference>
<keyword evidence="6" id="KW-0800">Toxin</keyword>
<feature type="repeat" description="ANK" evidence="12">
    <location>
        <begin position="666"/>
        <end position="698"/>
    </location>
</feature>
<accession>A0AAV6USK8</accession>
<evidence type="ECO:0000256" key="4">
    <source>
        <dbReference type="ARBA" id="ARBA00022525"/>
    </source>
</evidence>
<dbReference type="InterPro" id="IPR036770">
    <property type="entry name" value="Ankyrin_rpt-contain_sf"/>
</dbReference>
<dbReference type="PANTHER" id="PTHR24126:SF14">
    <property type="entry name" value="ANK_REP_REGION DOMAIN-CONTAINING PROTEIN"/>
    <property type="match status" value="1"/>
</dbReference>
<evidence type="ECO:0000256" key="9">
    <source>
        <dbReference type="ARBA" id="ARBA00023028"/>
    </source>
</evidence>
<keyword evidence="11" id="KW-1053">Target membrane</keyword>